<evidence type="ECO:0000313" key="9">
    <source>
        <dbReference type="EMBL" id="WNZ23811.1"/>
    </source>
</evidence>
<evidence type="ECO:0000256" key="5">
    <source>
        <dbReference type="ARBA" id="ARBA00022989"/>
    </source>
</evidence>
<sequence>MTSDSLPAFKPDLRSPKFTRLRRGVVIATIRTLILMVLDALAIASAWLLSVAYGTYLVSPWTERNGLHFLPFIVAVSITVIAARGMYRPGEDRRNYLGLIKATTISEVLLLLVAFLYEPDEYISRSSFLLSWVLTSLFICLGRFVFDLGTELIRQRGMICHPAFLIADAQSRERSLQLIREEKCYNILGVAGASALDRANREATFETLRNLGIVEAFVSWDAIKNRLFLCWHFQSAGITLRILPTDVNSFFPKSEFWIIGGVPSLTVQSPVLVGGDYWVKRCFDFCCALMAILLLLPVYIAIAVWIKLDSPGPIFFRQTRIGLHGRKFKVWKFRTMVVNADQLQVMLESQNEMKDGVLFKMKADPRVTKVGQFLRQYSLDELPQLFNVLLGEMSLVGPRPLPVRDVERFKERHYIRQEVLPGITGLWQVSGRADITDFEEAVNLDITYIANWSLWMDLKILLQTVKVVLCKTGAY</sequence>
<evidence type="ECO:0000256" key="2">
    <source>
        <dbReference type="ARBA" id="ARBA00006464"/>
    </source>
</evidence>
<dbReference type="RefSeq" id="WP_316435562.1">
    <property type="nucleotide sequence ID" value="NZ_CP053586.1"/>
</dbReference>
<dbReference type="EMBL" id="CP053586">
    <property type="protein sequence ID" value="WNZ23811.1"/>
    <property type="molecule type" value="Genomic_DNA"/>
</dbReference>
<gene>
    <name evidence="9" type="ORF">HJG54_13735</name>
</gene>
<accession>A0AA96WKA3</accession>
<dbReference type="Pfam" id="PF02397">
    <property type="entry name" value="Bac_transf"/>
    <property type="match status" value="1"/>
</dbReference>
<name>A0AA96WKA3_9CYAN</name>
<comment type="subcellular location">
    <subcellularLocation>
        <location evidence="1">Membrane</location>
        <topology evidence="1">Multi-pass membrane protein</topology>
    </subcellularLocation>
</comment>
<dbReference type="AlphaFoldDB" id="A0AA96WKA3"/>
<keyword evidence="6 7" id="KW-0472">Membrane</keyword>
<feature type="domain" description="Bacterial sugar transferase" evidence="8">
    <location>
        <begin position="280"/>
        <end position="469"/>
    </location>
</feature>
<feature type="transmembrane region" description="Helical" evidence="7">
    <location>
        <begin position="129"/>
        <end position="146"/>
    </location>
</feature>
<dbReference type="GO" id="GO:0016020">
    <property type="term" value="C:membrane"/>
    <property type="evidence" value="ECO:0007669"/>
    <property type="project" value="UniProtKB-SubCell"/>
</dbReference>
<comment type="similarity">
    <text evidence="2">Belongs to the bacterial sugar transferase family.</text>
</comment>
<evidence type="ECO:0000256" key="6">
    <source>
        <dbReference type="ARBA" id="ARBA00023136"/>
    </source>
</evidence>
<evidence type="ECO:0000259" key="8">
    <source>
        <dbReference type="Pfam" id="PF02397"/>
    </source>
</evidence>
<keyword evidence="5 7" id="KW-1133">Transmembrane helix</keyword>
<dbReference type="PANTHER" id="PTHR30576:SF23">
    <property type="entry name" value="GLUCOSYLTRANSFERASE"/>
    <property type="match status" value="1"/>
</dbReference>
<protein>
    <submittedName>
        <fullName evidence="9">Sugar transferase</fullName>
    </submittedName>
</protein>
<dbReference type="GO" id="GO:0016780">
    <property type="term" value="F:phosphotransferase activity, for other substituted phosphate groups"/>
    <property type="evidence" value="ECO:0007669"/>
    <property type="project" value="TreeGrafter"/>
</dbReference>
<keyword evidence="4 7" id="KW-0812">Transmembrane</keyword>
<reference evidence="9" key="1">
    <citation type="submission" date="2020-05" db="EMBL/GenBank/DDBJ databases">
        <authorList>
            <person name="Zhu T."/>
            <person name="Keshari N."/>
            <person name="Lu X."/>
        </authorList>
    </citation>
    <scope>NUCLEOTIDE SEQUENCE</scope>
    <source>
        <strain evidence="9">NK1-12</strain>
    </source>
</reference>
<proteinExistence type="inferred from homology"/>
<dbReference type="NCBIfam" id="TIGR03025">
    <property type="entry name" value="EPS_sugtrans"/>
    <property type="match status" value="1"/>
</dbReference>
<dbReference type="InterPro" id="IPR003362">
    <property type="entry name" value="Bact_transf"/>
</dbReference>
<dbReference type="PANTHER" id="PTHR30576">
    <property type="entry name" value="COLANIC BIOSYNTHESIS UDP-GLUCOSE LIPID CARRIER TRANSFERASE"/>
    <property type="match status" value="1"/>
</dbReference>
<evidence type="ECO:0000256" key="1">
    <source>
        <dbReference type="ARBA" id="ARBA00004141"/>
    </source>
</evidence>
<organism evidence="9">
    <name type="scientific">Leptolyngbya sp. NK1-12</name>
    <dbReference type="NCBI Taxonomy" id="2547451"/>
    <lineage>
        <taxon>Bacteria</taxon>
        <taxon>Bacillati</taxon>
        <taxon>Cyanobacteriota</taxon>
        <taxon>Cyanophyceae</taxon>
        <taxon>Leptolyngbyales</taxon>
        <taxon>Leptolyngbyaceae</taxon>
        <taxon>Leptolyngbya group</taxon>
        <taxon>Leptolyngbya</taxon>
    </lineage>
</organism>
<feature type="transmembrane region" description="Helical" evidence="7">
    <location>
        <begin position="24"/>
        <end position="49"/>
    </location>
</feature>
<evidence type="ECO:0000256" key="4">
    <source>
        <dbReference type="ARBA" id="ARBA00022692"/>
    </source>
</evidence>
<dbReference type="InterPro" id="IPR017475">
    <property type="entry name" value="EPS_sugar_tfrase"/>
</dbReference>
<keyword evidence="3 9" id="KW-0808">Transferase</keyword>
<feature type="transmembrane region" description="Helical" evidence="7">
    <location>
        <begin position="99"/>
        <end position="117"/>
    </location>
</feature>
<evidence type="ECO:0000256" key="3">
    <source>
        <dbReference type="ARBA" id="ARBA00022679"/>
    </source>
</evidence>
<feature type="transmembrane region" description="Helical" evidence="7">
    <location>
        <begin position="69"/>
        <end position="87"/>
    </location>
</feature>
<feature type="transmembrane region" description="Helical" evidence="7">
    <location>
        <begin position="285"/>
        <end position="306"/>
    </location>
</feature>
<evidence type="ECO:0000256" key="7">
    <source>
        <dbReference type="SAM" id="Phobius"/>
    </source>
</evidence>